<evidence type="ECO:0000313" key="2">
    <source>
        <dbReference type="Proteomes" id="UP001056035"/>
    </source>
</evidence>
<organism evidence="1 2">
    <name type="scientific">Paraconexibacter antarcticus</name>
    <dbReference type="NCBI Taxonomy" id="2949664"/>
    <lineage>
        <taxon>Bacteria</taxon>
        <taxon>Bacillati</taxon>
        <taxon>Actinomycetota</taxon>
        <taxon>Thermoleophilia</taxon>
        <taxon>Solirubrobacterales</taxon>
        <taxon>Paraconexibacteraceae</taxon>
        <taxon>Paraconexibacter</taxon>
    </lineage>
</organism>
<reference evidence="1 2" key="1">
    <citation type="submission" date="2022-06" db="EMBL/GenBank/DDBJ databases">
        <title>Paraconexibacter antarcticus.</title>
        <authorList>
            <person name="Kim C.S."/>
        </authorList>
    </citation>
    <scope>NUCLEOTIDE SEQUENCE [LARGE SCALE GENOMIC DNA]</scope>
    <source>
        <strain evidence="1 2">02-257</strain>
    </source>
</reference>
<dbReference type="RefSeq" id="WP_254570194.1">
    <property type="nucleotide sequence ID" value="NZ_CP098502.1"/>
</dbReference>
<proteinExistence type="predicted"/>
<dbReference type="Proteomes" id="UP001056035">
    <property type="component" value="Chromosome"/>
</dbReference>
<dbReference type="CDD" id="cd07812">
    <property type="entry name" value="SRPBCC"/>
    <property type="match status" value="1"/>
</dbReference>
<name>A0ABY5DPC3_9ACTN</name>
<dbReference type="InterPro" id="IPR023393">
    <property type="entry name" value="START-like_dom_sf"/>
</dbReference>
<evidence type="ECO:0000313" key="1">
    <source>
        <dbReference type="EMBL" id="UTI63469.1"/>
    </source>
</evidence>
<dbReference type="InterPro" id="IPR019587">
    <property type="entry name" value="Polyketide_cyclase/dehydratase"/>
</dbReference>
<dbReference type="Pfam" id="PF10604">
    <property type="entry name" value="Polyketide_cyc2"/>
    <property type="match status" value="1"/>
</dbReference>
<protein>
    <submittedName>
        <fullName evidence="1">SRPBCC family protein</fullName>
    </submittedName>
</protein>
<dbReference type="Gene3D" id="3.30.530.20">
    <property type="match status" value="1"/>
</dbReference>
<accession>A0ABY5DPC3</accession>
<sequence length="148" mass="15896">MSDPVVTQIDIAAPPEAVWAVVMDPERLHEWVSIHRGLGEHSTGEPAVGATMEQSLTLRGAKFKVHWELARCDAPNLAEWRGKGPARSKAETAYRLEAIDGGTRFHYRNEFKAPLGPLGAVASKALVGGLPAKEAHASLNALKALLEG</sequence>
<dbReference type="SUPFAM" id="SSF55961">
    <property type="entry name" value="Bet v1-like"/>
    <property type="match status" value="1"/>
</dbReference>
<dbReference type="EMBL" id="CP098502">
    <property type="protein sequence ID" value="UTI63469.1"/>
    <property type="molecule type" value="Genomic_DNA"/>
</dbReference>
<keyword evidence="2" id="KW-1185">Reference proteome</keyword>
<gene>
    <name evidence="1" type="ORF">NBH00_19225</name>
</gene>